<keyword evidence="15" id="KW-1185">Reference proteome</keyword>
<dbReference type="GO" id="GO:0003723">
    <property type="term" value="F:RNA binding"/>
    <property type="evidence" value="ECO:0007669"/>
    <property type="project" value="UniProtKB-UniRule"/>
</dbReference>
<dbReference type="Pfam" id="PF00636">
    <property type="entry name" value="Ribonuclease_3"/>
    <property type="match status" value="2"/>
</dbReference>
<evidence type="ECO:0000256" key="5">
    <source>
        <dbReference type="ARBA" id="ARBA00022806"/>
    </source>
</evidence>
<dbReference type="PANTHER" id="PTHR14950:SF37">
    <property type="entry name" value="ENDORIBONUCLEASE DICER"/>
    <property type="match status" value="1"/>
</dbReference>
<dbReference type="GO" id="GO:0051607">
    <property type="term" value="P:defense response to virus"/>
    <property type="evidence" value="ECO:0007669"/>
    <property type="project" value="UniProtKB-KW"/>
</dbReference>
<evidence type="ECO:0000259" key="10">
    <source>
        <dbReference type="PROSITE" id="PS50142"/>
    </source>
</evidence>
<keyword evidence="5" id="KW-0347">Helicase</keyword>
<dbReference type="AlphaFoldDB" id="A0AA39WE30"/>
<feature type="domain" description="Helicase ATP-binding" evidence="11">
    <location>
        <begin position="28"/>
        <end position="205"/>
    </location>
</feature>
<feature type="coiled-coil region" evidence="9">
    <location>
        <begin position="1129"/>
        <end position="1156"/>
    </location>
</feature>
<dbReference type="InterPro" id="IPR011545">
    <property type="entry name" value="DEAD/DEAH_box_helicase_dom"/>
</dbReference>
<sequence>MPSKVTWDESVKTDASLSLSARAYQTEMYEKSVKENIVVVMDTGSGKTLVAALRIKHALATADPSKRIWFLTPTVALCQQQCKTLQGQIQSVEVQSFSSLDKVEKWSPQLWEAALGNVRVAVATYAVLQNALSSSFVKMNSIALIVFDEAHNCVGKSPGSKIMRDFYRPSKNAGQEVPCILGMTASPTNKTGGAKLKKLETALDAKCKTPQIHRENLLSHVNRPTVSVEYYRPATQAACCRSIESIRAVLSQLDINQDPEVIRYRTENSEWSLAQLGKILNKRQNTFVQGQLRTFCERAETLTDTLGTLAAEVYIAKSVAPFAAPARGMSPSAIAAIDQSFFTNWSFSSRAYLAQLLDGVKVDDGALSRTPTAEFASPKIDCLVQILGRRRQLEQGDSDRCIVFVTERATAVVLHHLLSRHPAIRPLFRVGCVLGASRHDRGRRDLGDVHSPSDQSDAIDKFRSGEVNLMVATAVAEEGLDVSACNLVVCFDPPKSAKSFIQRRGRARRAGSEYVILVDETKREEDKAWEDIEAQLRAEYEREDQQSALQGRIAVWETTSDRRFVEPETGAVLDMENAKAHLQRFCAIAGGRARRYINWQPYYIFEDTGRQSPSFTGETEETPLLKARVVLPAFVPHSLRTTWSKKAWGSEKNASKDAAFEAFMRLYHAKLVNNFLQPLTSGHAEGPGEDMALMDIREQFDPWVRISKAWTTGEPKDVRTCSVVAEEDAGGSQLSFEVRVPALGLGSIPPFRVLLQDAAWKVHIKAPATLNDSVSRASSREITVRDGQQNPLVVFAADANSDINNLIPHVVYKMEAHLVAQKLRRKNLFGIQVPISAISLIRSAITTPARREAEYGRLEFLGDAALKLMTSLFLAAKYPLWPVGYLTPERAKLISSAHLARAAVKGKIDRFLLCKPFDANVYLCPADTGKKSQGRQVACRTIAHTVKALIGAGHRSGGYGTALAWTKALLPGSMDLPSVEVGLLQLFDVVPPSPDTPIPADLAMVETLAGYSFRKRALLVEALTHGSDVLSSQQHGSYDRLAFLGNAVIEHLVSETIYNPAREDEKNTGLGTMSLYRAAAVNRYFLGYLVLSRRTSQTRKLVRESHLGRLLPQQLEVEFPLCRFLKYCSGGLEAEMSAAEERFARLRNDIAQAMASADTYPWLLLTRLRANEVHAEMMESLVGAVFVDSGSLEACKKLLDDMGLLPYLRRMIQDEVNVVHPKEQLNALAQGEAVRYEVTKERACEVFVGDRLVAQVGSRDAGDDMHLEAAVEAMARLTL</sequence>
<dbReference type="InterPro" id="IPR014001">
    <property type="entry name" value="Helicase_ATP-bd"/>
</dbReference>
<keyword evidence="2" id="KW-0677">Repeat</keyword>
<reference evidence="14" key="1">
    <citation type="submission" date="2023-06" db="EMBL/GenBank/DDBJ databases">
        <title>Genome-scale phylogeny and comparative genomics of the fungal order Sordariales.</title>
        <authorList>
            <consortium name="Lawrence Berkeley National Laboratory"/>
            <person name="Hensen N."/>
            <person name="Bonometti L."/>
            <person name="Westerberg I."/>
            <person name="Brannstrom I.O."/>
            <person name="Guillou S."/>
            <person name="Cros-Aarteil S."/>
            <person name="Calhoun S."/>
            <person name="Haridas S."/>
            <person name="Kuo A."/>
            <person name="Mondo S."/>
            <person name="Pangilinan J."/>
            <person name="Riley R."/>
            <person name="Labutti K."/>
            <person name="Andreopoulos B."/>
            <person name="Lipzen A."/>
            <person name="Chen C."/>
            <person name="Yanf M."/>
            <person name="Daum C."/>
            <person name="Ng V."/>
            <person name="Clum A."/>
            <person name="Steindorff A."/>
            <person name="Ohm R."/>
            <person name="Martin F."/>
            <person name="Silar P."/>
            <person name="Natvig D."/>
            <person name="Lalanne C."/>
            <person name="Gautier V."/>
            <person name="Ament-Velasquez S.L."/>
            <person name="Kruys A."/>
            <person name="Hutchinson M.I."/>
            <person name="Powell A.J."/>
            <person name="Barry K."/>
            <person name="Miller A.N."/>
            <person name="Grigoriev I.V."/>
            <person name="Debuchy R."/>
            <person name="Gladieux P."/>
            <person name="Thoren M.H."/>
            <person name="Johannesson H."/>
        </authorList>
    </citation>
    <scope>NUCLEOTIDE SEQUENCE</scope>
    <source>
        <strain evidence="14">CBS 606.72</strain>
    </source>
</reference>
<dbReference type="Gene3D" id="3.30.160.380">
    <property type="entry name" value="Dicer dimerisation domain"/>
    <property type="match status" value="1"/>
</dbReference>
<dbReference type="PANTHER" id="PTHR14950">
    <property type="entry name" value="DICER-RELATED"/>
    <property type="match status" value="1"/>
</dbReference>
<dbReference type="InterPro" id="IPR036389">
    <property type="entry name" value="RNase_III_sf"/>
</dbReference>
<evidence type="ECO:0000256" key="8">
    <source>
        <dbReference type="PROSITE-ProRule" id="PRU00657"/>
    </source>
</evidence>
<evidence type="ECO:0000256" key="4">
    <source>
        <dbReference type="ARBA" id="ARBA00022801"/>
    </source>
</evidence>
<accession>A0AA39WE30</accession>
<dbReference type="PROSITE" id="PS51194">
    <property type="entry name" value="HELICASE_CTER"/>
    <property type="match status" value="1"/>
</dbReference>
<evidence type="ECO:0000256" key="7">
    <source>
        <dbReference type="ARBA" id="ARBA00023118"/>
    </source>
</evidence>
<dbReference type="SMART" id="SM00535">
    <property type="entry name" value="RIBOc"/>
    <property type="match status" value="2"/>
</dbReference>
<keyword evidence="3" id="KW-0547">Nucleotide-binding</keyword>
<dbReference type="InterPro" id="IPR001650">
    <property type="entry name" value="Helicase_C-like"/>
</dbReference>
<keyword evidence="6" id="KW-0067">ATP-binding</keyword>
<evidence type="ECO:0000256" key="2">
    <source>
        <dbReference type="ARBA" id="ARBA00022737"/>
    </source>
</evidence>
<protein>
    <recommendedName>
        <fullName evidence="16">Dicer-like protein 2</fullName>
    </recommendedName>
</protein>
<feature type="domain" description="Dicer dsRNA-binding fold" evidence="13">
    <location>
        <begin position="578"/>
        <end position="686"/>
    </location>
</feature>
<dbReference type="Gene3D" id="3.40.50.300">
    <property type="entry name" value="P-loop containing nucleotide triphosphate hydrolases"/>
    <property type="match status" value="2"/>
</dbReference>
<feature type="domain" description="Helicase C-terminal" evidence="12">
    <location>
        <begin position="379"/>
        <end position="550"/>
    </location>
</feature>
<feature type="domain" description="RNase III" evidence="10">
    <location>
        <begin position="820"/>
        <end position="958"/>
    </location>
</feature>
<evidence type="ECO:0000259" key="11">
    <source>
        <dbReference type="PROSITE" id="PS51192"/>
    </source>
</evidence>
<dbReference type="Pfam" id="PF00270">
    <property type="entry name" value="DEAD"/>
    <property type="match status" value="1"/>
</dbReference>
<dbReference type="InterPro" id="IPR005034">
    <property type="entry name" value="Dicer_dimerisation"/>
</dbReference>
<proteinExistence type="inferred from homology"/>
<dbReference type="Pfam" id="PF00271">
    <property type="entry name" value="Helicase_C"/>
    <property type="match status" value="1"/>
</dbReference>
<comment type="similarity">
    <text evidence="8">Belongs to the helicase family. Dicer subfamily.</text>
</comment>
<comment type="caution">
    <text evidence="14">The sequence shown here is derived from an EMBL/GenBank/DDBJ whole genome shotgun (WGS) entry which is preliminary data.</text>
</comment>
<feature type="domain" description="RNase III" evidence="10">
    <location>
        <begin position="1002"/>
        <end position="1190"/>
    </location>
</feature>
<evidence type="ECO:0000256" key="3">
    <source>
        <dbReference type="ARBA" id="ARBA00022741"/>
    </source>
</evidence>
<dbReference type="SUPFAM" id="SSF52540">
    <property type="entry name" value="P-loop containing nucleoside triphosphate hydrolases"/>
    <property type="match status" value="1"/>
</dbReference>
<dbReference type="Proteomes" id="UP001175000">
    <property type="component" value="Unassembled WGS sequence"/>
</dbReference>
<dbReference type="GO" id="GO:0005634">
    <property type="term" value="C:nucleus"/>
    <property type="evidence" value="ECO:0007669"/>
    <property type="project" value="TreeGrafter"/>
</dbReference>
<dbReference type="PROSITE" id="PS51327">
    <property type="entry name" value="DICER_DSRBF"/>
    <property type="match status" value="1"/>
</dbReference>
<dbReference type="GO" id="GO:0050688">
    <property type="term" value="P:regulation of defense response to virus"/>
    <property type="evidence" value="ECO:0007669"/>
    <property type="project" value="UniProtKB-KW"/>
</dbReference>
<dbReference type="Gene3D" id="1.10.1520.10">
    <property type="entry name" value="Ribonuclease III domain"/>
    <property type="match status" value="2"/>
</dbReference>
<dbReference type="GO" id="GO:0005737">
    <property type="term" value="C:cytoplasm"/>
    <property type="evidence" value="ECO:0007669"/>
    <property type="project" value="TreeGrafter"/>
</dbReference>
<dbReference type="PROSITE" id="PS50142">
    <property type="entry name" value="RNASE_3_2"/>
    <property type="match status" value="2"/>
</dbReference>
<dbReference type="SUPFAM" id="SSF69065">
    <property type="entry name" value="RNase III domain-like"/>
    <property type="match status" value="2"/>
</dbReference>
<evidence type="ECO:0000259" key="13">
    <source>
        <dbReference type="PROSITE" id="PS51327"/>
    </source>
</evidence>
<dbReference type="CDD" id="cd18034">
    <property type="entry name" value="DEXHc_dicer"/>
    <property type="match status" value="1"/>
</dbReference>
<evidence type="ECO:0000256" key="6">
    <source>
        <dbReference type="ARBA" id="ARBA00022840"/>
    </source>
</evidence>
<evidence type="ECO:0008006" key="16">
    <source>
        <dbReference type="Google" id="ProtNLM"/>
    </source>
</evidence>
<dbReference type="GO" id="GO:0004386">
    <property type="term" value="F:helicase activity"/>
    <property type="evidence" value="ECO:0007669"/>
    <property type="project" value="UniProtKB-KW"/>
</dbReference>
<dbReference type="SMART" id="SM00490">
    <property type="entry name" value="HELICc"/>
    <property type="match status" value="1"/>
</dbReference>
<dbReference type="GO" id="GO:0005524">
    <property type="term" value="F:ATP binding"/>
    <property type="evidence" value="ECO:0007669"/>
    <property type="project" value="UniProtKB-KW"/>
</dbReference>
<keyword evidence="7" id="KW-0051">Antiviral defense</keyword>
<dbReference type="InterPro" id="IPR038248">
    <property type="entry name" value="Dicer_dimer_sf"/>
</dbReference>
<dbReference type="InterPro" id="IPR000999">
    <property type="entry name" value="RNase_III_dom"/>
</dbReference>
<dbReference type="CDD" id="cd00593">
    <property type="entry name" value="RIBOc"/>
    <property type="match status" value="2"/>
</dbReference>
<dbReference type="GO" id="GO:0030422">
    <property type="term" value="P:siRNA processing"/>
    <property type="evidence" value="ECO:0007669"/>
    <property type="project" value="TreeGrafter"/>
</dbReference>
<evidence type="ECO:0000256" key="1">
    <source>
        <dbReference type="ARBA" id="ARBA00022721"/>
    </source>
</evidence>
<evidence type="ECO:0000259" key="12">
    <source>
        <dbReference type="PROSITE" id="PS51194"/>
    </source>
</evidence>
<name>A0AA39WE30_9PEZI</name>
<dbReference type="GO" id="GO:0004525">
    <property type="term" value="F:ribonuclease III activity"/>
    <property type="evidence" value="ECO:0007669"/>
    <property type="project" value="InterPro"/>
</dbReference>
<keyword evidence="9" id="KW-0175">Coiled coil</keyword>
<keyword evidence="4" id="KW-0378">Hydrolase</keyword>
<keyword evidence="1" id="KW-0930">Antiviral protein</keyword>
<dbReference type="EMBL" id="JAULSU010000006">
    <property type="protein sequence ID" value="KAK0613693.1"/>
    <property type="molecule type" value="Genomic_DNA"/>
</dbReference>
<evidence type="ECO:0000256" key="9">
    <source>
        <dbReference type="SAM" id="Coils"/>
    </source>
</evidence>
<organism evidence="14 15">
    <name type="scientific">Immersiella caudata</name>
    <dbReference type="NCBI Taxonomy" id="314043"/>
    <lineage>
        <taxon>Eukaryota</taxon>
        <taxon>Fungi</taxon>
        <taxon>Dikarya</taxon>
        <taxon>Ascomycota</taxon>
        <taxon>Pezizomycotina</taxon>
        <taxon>Sordariomycetes</taxon>
        <taxon>Sordariomycetidae</taxon>
        <taxon>Sordariales</taxon>
        <taxon>Lasiosphaeriaceae</taxon>
        <taxon>Immersiella</taxon>
    </lineage>
</organism>
<evidence type="ECO:0000313" key="14">
    <source>
        <dbReference type="EMBL" id="KAK0613693.1"/>
    </source>
</evidence>
<evidence type="ECO:0000313" key="15">
    <source>
        <dbReference type="Proteomes" id="UP001175000"/>
    </source>
</evidence>
<dbReference type="Pfam" id="PF03368">
    <property type="entry name" value="Dicer_dimer"/>
    <property type="match status" value="1"/>
</dbReference>
<dbReference type="SMART" id="SM00487">
    <property type="entry name" value="DEXDc"/>
    <property type="match status" value="1"/>
</dbReference>
<dbReference type="InterPro" id="IPR027417">
    <property type="entry name" value="P-loop_NTPase"/>
</dbReference>
<gene>
    <name evidence="14" type="ORF">B0T14DRAFT_569711</name>
</gene>
<keyword evidence="8" id="KW-0694">RNA-binding</keyword>
<dbReference type="PROSITE" id="PS51192">
    <property type="entry name" value="HELICASE_ATP_BIND_1"/>
    <property type="match status" value="1"/>
</dbReference>